<comment type="caution">
    <text evidence="2">The sequence shown here is derived from an EMBL/GenBank/DDBJ whole genome shotgun (WGS) entry which is preliminary data.</text>
</comment>
<reference evidence="2 3" key="1">
    <citation type="journal article" date="2019" name="Commun. Biol.">
        <title>The bagworm genome reveals a unique fibroin gene that provides high tensile strength.</title>
        <authorList>
            <person name="Kono N."/>
            <person name="Nakamura H."/>
            <person name="Ohtoshi R."/>
            <person name="Tomita M."/>
            <person name="Numata K."/>
            <person name="Arakawa K."/>
        </authorList>
    </citation>
    <scope>NUCLEOTIDE SEQUENCE [LARGE SCALE GENOMIC DNA]</scope>
</reference>
<evidence type="ECO:0000313" key="3">
    <source>
        <dbReference type="Proteomes" id="UP000299102"/>
    </source>
</evidence>
<feature type="region of interest" description="Disordered" evidence="1">
    <location>
        <begin position="57"/>
        <end position="125"/>
    </location>
</feature>
<sequence>MQQCSVVTFRRVLGLPQPRAAWRRSRPQDLQTCPKHYTIEAQQTQERPEIIFTLTEQERIQPLSGRRKSPRASKDIRPPATGLRAGAGTVGPASTASSPGTVGDKHRRKVYPSFGAHDCITQYGT</sequence>
<proteinExistence type="predicted"/>
<evidence type="ECO:0000256" key="1">
    <source>
        <dbReference type="SAM" id="MobiDB-lite"/>
    </source>
</evidence>
<keyword evidence="3" id="KW-1185">Reference proteome</keyword>
<accession>A0A4C1XWS7</accession>
<dbReference type="EMBL" id="BGZK01000985">
    <property type="protein sequence ID" value="GBP67522.1"/>
    <property type="molecule type" value="Genomic_DNA"/>
</dbReference>
<gene>
    <name evidence="2" type="ORF">EVAR_49889_1</name>
</gene>
<organism evidence="2 3">
    <name type="scientific">Eumeta variegata</name>
    <name type="common">Bagworm moth</name>
    <name type="synonym">Eumeta japonica</name>
    <dbReference type="NCBI Taxonomy" id="151549"/>
    <lineage>
        <taxon>Eukaryota</taxon>
        <taxon>Metazoa</taxon>
        <taxon>Ecdysozoa</taxon>
        <taxon>Arthropoda</taxon>
        <taxon>Hexapoda</taxon>
        <taxon>Insecta</taxon>
        <taxon>Pterygota</taxon>
        <taxon>Neoptera</taxon>
        <taxon>Endopterygota</taxon>
        <taxon>Lepidoptera</taxon>
        <taxon>Glossata</taxon>
        <taxon>Ditrysia</taxon>
        <taxon>Tineoidea</taxon>
        <taxon>Psychidae</taxon>
        <taxon>Oiketicinae</taxon>
        <taxon>Eumeta</taxon>
    </lineage>
</organism>
<dbReference type="Proteomes" id="UP000299102">
    <property type="component" value="Unassembled WGS sequence"/>
</dbReference>
<protein>
    <submittedName>
        <fullName evidence="2">Uncharacterized protein</fullName>
    </submittedName>
</protein>
<name>A0A4C1XWS7_EUMVA</name>
<evidence type="ECO:0000313" key="2">
    <source>
        <dbReference type="EMBL" id="GBP67522.1"/>
    </source>
</evidence>
<dbReference type="AlphaFoldDB" id="A0A4C1XWS7"/>